<evidence type="ECO:0000313" key="6">
    <source>
        <dbReference type="EMBL" id="MBD9361915.1"/>
    </source>
</evidence>
<organism evidence="6 7">
    <name type="scientific">Methylomonas fluvii</name>
    <dbReference type="NCBI Taxonomy" id="1854564"/>
    <lineage>
        <taxon>Bacteria</taxon>
        <taxon>Pseudomonadati</taxon>
        <taxon>Pseudomonadota</taxon>
        <taxon>Gammaproteobacteria</taxon>
        <taxon>Methylococcales</taxon>
        <taxon>Methylococcaceae</taxon>
        <taxon>Methylomonas</taxon>
    </lineage>
</organism>
<evidence type="ECO:0000256" key="3">
    <source>
        <dbReference type="ARBA" id="ARBA00023004"/>
    </source>
</evidence>
<evidence type="ECO:0000256" key="4">
    <source>
        <dbReference type="PROSITE-ProRule" id="PRU00433"/>
    </source>
</evidence>
<name>A0ABR9DG29_9GAMM</name>
<keyword evidence="2 4" id="KW-0479">Metal-binding</keyword>
<dbReference type="Gene3D" id="1.10.760.10">
    <property type="entry name" value="Cytochrome c-like domain"/>
    <property type="match status" value="1"/>
</dbReference>
<evidence type="ECO:0000313" key="7">
    <source>
        <dbReference type="Proteomes" id="UP000641152"/>
    </source>
</evidence>
<dbReference type="PROSITE" id="PS51007">
    <property type="entry name" value="CYTC"/>
    <property type="match status" value="1"/>
</dbReference>
<dbReference type="Pfam" id="PF13442">
    <property type="entry name" value="Cytochrome_CBB3"/>
    <property type="match status" value="1"/>
</dbReference>
<comment type="caution">
    <text evidence="6">The sequence shown here is derived from an EMBL/GenBank/DDBJ whole genome shotgun (WGS) entry which is preliminary data.</text>
</comment>
<evidence type="ECO:0000259" key="5">
    <source>
        <dbReference type="PROSITE" id="PS51007"/>
    </source>
</evidence>
<evidence type="ECO:0000256" key="1">
    <source>
        <dbReference type="ARBA" id="ARBA00022617"/>
    </source>
</evidence>
<dbReference type="InterPro" id="IPR009056">
    <property type="entry name" value="Cyt_c-like_dom"/>
</dbReference>
<evidence type="ECO:0000256" key="2">
    <source>
        <dbReference type="ARBA" id="ARBA00022723"/>
    </source>
</evidence>
<dbReference type="InterPro" id="IPR036909">
    <property type="entry name" value="Cyt_c-like_dom_sf"/>
</dbReference>
<keyword evidence="3 4" id="KW-0408">Iron</keyword>
<gene>
    <name evidence="6" type="ORF">EBB_15585</name>
</gene>
<keyword evidence="7" id="KW-1185">Reference proteome</keyword>
<sequence length="100" mass="11205">MRYCWLFIGLISSCVFAEQPKPQRQQELLNMLKHDCGSCHGLPPKGGLGPSLMPDALADKSDALLIDAIQNGRAGTAMPPWKNFLNIDETNWLIQRLRQN</sequence>
<protein>
    <submittedName>
        <fullName evidence="6">Cytochrome c</fullName>
    </submittedName>
</protein>
<reference evidence="6 7" key="1">
    <citation type="submission" date="2020-09" db="EMBL/GenBank/DDBJ databases">
        <title>Methylomonas albis sp. nov. and Methylomonas fluvii sp. nov.: Two cold-adapted methanotrophs from the River Elbe and an amended description of Methylovulum psychrotolerans strain Eb1.</title>
        <authorList>
            <person name="Bussmann I.K."/>
            <person name="Klings K.-W."/>
            <person name="Warnstedt J."/>
            <person name="Hoppert M."/>
            <person name="Saborowski A."/>
            <person name="Horn F."/>
            <person name="Liebner S."/>
        </authorList>
    </citation>
    <scope>NUCLEOTIDE SEQUENCE [LARGE SCALE GENOMIC DNA]</scope>
    <source>
        <strain evidence="6 7">EbB</strain>
    </source>
</reference>
<feature type="domain" description="Cytochrome c" evidence="5">
    <location>
        <begin position="20"/>
        <end position="100"/>
    </location>
</feature>
<dbReference type="EMBL" id="JACXST010000002">
    <property type="protein sequence ID" value="MBD9361915.1"/>
    <property type="molecule type" value="Genomic_DNA"/>
</dbReference>
<dbReference type="Proteomes" id="UP000641152">
    <property type="component" value="Unassembled WGS sequence"/>
</dbReference>
<accession>A0ABR9DG29</accession>
<keyword evidence="1 4" id="KW-0349">Heme</keyword>
<dbReference type="SUPFAM" id="SSF46626">
    <property type="entry name" value="Cytochrome c"/>
    <property type="match status" value="1"/>
</dbReference>
<proteinExistence type="predicted"/>